<keyword evidence="1" id="KW-0812">Transmembrane</keyword>
<sequence>MTDAPMPSAQSPTARPFWREPALIFAALSGLAFVVLGLRAMAIPLTTSGGFGLPALGVTDALWVQVYGSRTMLLGILAITFAALGNVAALGLMFGIGATLPFFDMALIIGQTGPGPILFRHAAYVVWLGLGAILLWRLHRRRVTGA</sequence>
<feature type="transmembrane region" description="Helical" evidence="1">
    <location>
        <begin position="73"/>
        <end position="97"/>
    </location>
</feature>
<dbReference type="OrthoDB" id="6313783at2"/>
<accession>A0A2T4YZV2</accession>
<feature type="transmembrane region" description="Helical" evidence="1">
    <location>
        <begin position="117"/>
        <end position="136"/>
    </location>
</feature>
<comment type="caution">
    <text evidence="2">The sequence shown here is derived from an EMBL/GenBank/DDBJ whole genome shotgun (WGS) entry which is preliminary data.</text>
</comment>
<dbReference type="EMBL" id="PZZL01000007">
    <property type="protein sequence ID" value="PTM52758.1"/>
    <property type="molecule type" value="Genomic_DNA"/>
</dbReference>
<name>A0A2T4YZV2_9HYPH</name>
<organism evidence="2 3">
    <name type="scientific">Phreatobacter oligotrophus</name>
    <dbReference type="NCBI Taxonomy" id="1122261"/>
    <lineage>
        <taxon>Bacteria</taxon>
        <taxon>Pseudomonadati</taxon>
        <taxon>Pseudomonadota</taxon>
        <taxon>Alphaproteobacteria</taxon>
        <taxon>Hyphomicrobiales</taxon>
        <taxon>Phreatobacteraceae</taxon>
        <taxon>Phreatobacter</taxon>
    </lineage>
</organism>
<evidence type="ECO:0000313" key="2">
    <source>
        <dbReference type="EMBL" id="PTM52758.1"/>
    </source>
</evidence>
<dbReference type="AlphaFoldDB" id="A0A2T4YZV2"/>
<evidence type="ECO:0000256" key="1">
    <source>
        <dbReference type="SAM" id="Phobius"/>
    </source>
</evidence>
<dbReference type="RefSeq" id="WP_108178416.1">
    <property type="nucleotide sequence ID" value="NZ_PZZL01000007.1"/>
</dbReference>
<protein>
    <submittedName>
        <fullName evidence="2">Uncharacterized protein DUF4267</fullName>
    </submittedName>
</protein>
<keyword evidence="3" id="KW-1185">Reference proteome</keyword>
<gene>
    <name evidence="2" type="ORF">C8P69_10734</name>
</gene>
<feature type="transmembrane region" description="Helical" evidence="1">
    <location>
        <begin position="48"/>
        <end position="66"/>
    </location>
</feature>
<dbReference type="InterPro" id="IPR025363">
    <property type="entry name" value="DUF4267"/>
</dbReference>
<keyword evidence="1" id="KW-1133">Transmembrane helix</keyword>
<evidence type="ECO:0000313" key="3">
    <source>
        <dbReference type="Proteomes" id="UP000241808"/>
    </source>
</evidence>
<dbReference type="Pfam" id="PF14087">
    <property type="entry name" value="DUF4267"/>
    <property type="match status" value="1"/>
</dbReference>
<keyword evidence="1" id="KW-0472">Membrane</keyword>
<feature type="transmembrane region" description="Helical" evidence="1">
    <location>
        <begin position="21"/>
        <end position="42"/>
    </location>
</feature>
<dbReference type="Proteomes" id="UP000241808">
    <property type="component" value="Unassembled WGS sequence"/>
</dbReference>
<reference evidence="2 3" key="1">
    <citation type="submission" date="2018-04" db="EMBL/GenBank/DDBJ databases">
        <title>Genomic Encyclopedia of Archaeal and Bacterial Type Strains, Phase II (KMG-II): from individual species to whole genera.</title>
        <authorList>
            <person name="Goeker M."/>
        </authorList>
    </citation>
    <scope>NUCLEOTIDE SEQUENCE [LARGE SCALE GENOMIC DNA]</scope>
    <source>
        <strain evidence="2 3">DSM 25521</strain>
    </source>
</reference>
<proteinExistence type="predicted"/>